<gene>
    <name evidence="2" type="ORF">E1832_05360</name>
</gene>
<dbReference type="PANTHER" id="PTHR36973:SF4">
    <property type="entry name" value="NODULATION PROTEIN"/>
    <property type="match status" value="1"/>
</dbReference>
<evidence type="ECO:0000259" key="1">
    <source>
        <dbReference type="Pfam" id="PF05050"/>
    </source>
</evidence>
<sequence>MASLKRWLDRRRNPWKGIAIDSYLQFRKDKAQARLHDFFDIGPGAVVLDFGGFEGEWTDAVLAAQPQARVHVFEPHPGYAAALREKYADRPGVTVHECALGREAGTLALSDAGNASSAVADHARSFTAPVVAVRDFLAETGIGQVQLAKINIEGGEYELLPALIEAGLIGRIARLMVQFHLFKPELRPLREDIVAQLSLTHDPAWSYPFVWEEWRLKR</sequence>
<dbReference type="Proteomes" id="UP000295301">
    <property type="component" value="Unassembled WGS sequence"/>
</dbReference>
<keyword evidence="3" id="KW-1185">Reference proteome</keyword>
<reference evidence="2 3" key="1">
    <citation type="submission" date="2019-03" db="EMBL/GenBank/DDBJ databases">
        <title>Ruegeria lutea sp. nov., a novel strain, isolated from marine sediment, the Masan Bay, South Korea.</title>
        <authorList>
            <person name="Kim J."/>
            <person name="Kim D.-Y."/>
            <person name="Lee S.-S."/>
        </authorList>
    </citation>
    <scope>NUCLEOTIDE SEQUENCE [LARGE SCALE GENOMIC DNA]</scope>
    <source>
        <strain evidence="2 3">318-1</strain>
    </source>
</reference>
<dbReference type="GO" id="GO:0008171">
    <property type="term" value="F:O-methyltransferase activity"/>
    <property type="evidence" value="ECO:0007669"/>
    <property type="project" value="TreeGrafter"/>
</dbReference>
<dbReference type="SUPFAM" id="SSF53335">
    <property type="entry name" value="S-adenosyl-L-methionine-dependent methyltransferases"/>
    <property type="match status" value="1"/>
</dbReference>
<dbReference type="AlphaFoldDB" id="A0A4R5VEH6"/>
<dbReference type="InterPro" id="IPR053188">
    <property type="entry name" value="FkbM_Methyltransferase"/>
</dbReference>
<protein>
    <submittedName>
        <fullName evidence="2">FkbM family methyltransferase</fullName>
    </submittedName>
</protein>
<keyword evidence="2" id="KW-0808">Transferase</keyword>
<keyword evidence="2" id="KW-0489">Methyltransferase</keyword>
<accession>A0A4R5VEH6</accession>
<evidence type="ECO:0000313" key="2">
    <source>
        <dbReference type="EMBL" id="TDK50812.1"/>
    </source>
</evidence>
<dbReference type="RefSeq" id="WP_133358704.1">
    <property type="nucleotide sequence ID" value="NZ_SMUV01000053.1"/>
</dbReference>
<dbReference type="EMBL" id="SMUV01000053">
    <property type="protein sequence ID" value="TDK50812.1"/>
    <property type="molecule type" value="Genomic_DNA"/>
</dbReference>
<dbReference type="GO" id="GO:0032259">
    <property type="term" value="P:methylation"/>
    <property type="evidence" value="ECO:0007669"/>
    <property type="project" value="UniProtKB-KW"/>
</dbReference>
<dbReference type="PANTHER" id="PTHR36973">
    <property type="entry name" value="SLL1456 PROTEIN-RELATED"/>
    <property type="match status" value="1"/>
</dbReference>
<dbReference type="OrthoDB" id="4104638at2"/>
<evidence type="ECO:0000313" key="3">
    <source>
        <dbReference type="Proteomes" id="UP000295301"/>
    </source>
</evidence>
<dbReference type="InterPro" id="IPR029063">
    <property type="entry name" value="SAM-dependent_MTases_sf"/>
</dbReference>
<proteinExistence type="predicted"/>
<feature type="domain" description="Methyltransferase FkbM" evidence="1">
    <location>
        <begin position="54"/>
        <end position="190"/>
    </location>
</feature>
<dbReference type="NCBIfam" id="TIGR01444">
    <property type="entry name" value="fkbM_fam"/>
    <property type="match status" value="1"/>
</dbReference>
<organism evidence="2 3">
    <name type="scientific">Antarcticimicrobium luteum</name>
    <dbReference type="NCBI Taxonomy" id="2547397"/>
    <lineage>
        <taxon>Bacteria</taxon>
        <taxon>Pseudomonadati</taxon>
        <taxon>Pseudomonadota</taxon>
        <taxon>Alphaproteobacteria</taxon>
        <taxon>Rhodobacterales</taxon>
        <taxon>Paracoccaceae</taxon>
        <taxon>Antarcticimicrobium</taxon>
    </lineage>
</organism>
<dbReference type="InterPro" id="IPR006342">
    <property type="entry name" value="FkbM_mtfrase"/>
</dbReference>
<dbReference type="Gene3D" id="3.40.50.150">
    <property type="entry name" value="Vaccinia Virus protein VP39"/>
    <property type="match status" value="1"/>
</dbReference>
<dbReference type="Pfam" id="PF05050">
    <property type="entry name" value="Methyltransf_21"/>
    <property type="match status" value="1"/>
</dbReference>
<comment type="caution">
    <text evidence="2">The sequence shown here is derived from an EMBL/GenBank/DDBJ whole genome shotgun (WGS) entry which is preliminary data.</text>
</comment>
<name>A0A4R5VEH6_9RHOB</name>